<evidence type="ECO:0000259" key="8">
    <source>
        <dbReference type="Pfam" id="PF00889"/>
    </source>
</evidence>
<evidence type="ECO:0000256" key="7">
    <source>
        <dbReference type="RuleBase" id="RU000642"/>
    </source>
</evidence>
<keyword evidence="2 6" id="KW-0251">Elongation factor</keyword>
<dbReference type="PROSITE" id="PS01127">
    <property type="entry name" value="EF_TS_2"/>
    <property type="match status" value="1"/>
</dbReference>
<proteinExistence type="inferred from homology"/>
<evidence type="ECO:0000256" key="1">
    <source>
        <dbReference type="ARBA" id="ARBA00005532"/>
    </source>
</evidence>
<evidence type="ECO:0000256" key="6">
    <source>
        <dbReference type="HAMAP-Rule" id="MF_03135"/>
    </source>
</evidence>
<evidence type="ECO:0000256" key="4">
    <source>
        <dbReference type="ARBA" id="ARBA00022946"/>
    </source>
</evidence>
<keyword evidence="5 6" id="KW-0496">Mitochondrion</keyword>
<dbReference type="Gene3D" id="1.10.286.20">
    <property type="match status" value="1"/>
</dbReference>
<evidence type="ECO:0000256" key="3">
    <source>
        <dbReference type="ARBA" id="ARBA00022917"/>
    </source>
</evidence>
<dbReference type="GO" id="GO:0005739">
    <property type="term" value="C:mitochondrion"/>
    <property type="evidence" value="ECO:0007669"/>
    <property type="project" value="UniProtKB-SubCell"/>
</dbReference>
<dbReference type="FunFam" id="1.10.8.10:FF:000001">
    <property type="entry name" value="Elongation factor Ts"/>
    <property type="match status" value="1"/>
</dbReference>
<dbReference type="InterPro" id="IPR001816">
    <property type="entry name" value="Transl_elong_EFTs/EF1B"/>
</dbReference>
<keyword evidence="4" id="KW-0809">Transit peptide</keyword>
<dbReference type="CDD" id="cd14275">
    <property type="entry name" value="UBA_EF-Ts"/>
    <property type="match status" value="1"/>
</dbReference>
<dbReference type="Pfam" id="PF00889">
    <property type="entry name" value="EF_TS"/>
    <property type="match status" value="1"/>
</dbReference>
<dbReference type="EMBL" id="LFYR01001803">
    <property type="protein sequence ID" value="KMZ59206.1"/>
    <property type="molecule type" value="Genomic_DNA"/>
</dbReference>
<dbReference type="InterPro" id="IPR036402">
    <property type="entry name" value="EF-Ts_dimer_sf"/>
</dbReference>
<dbReference type="FunFam" id="1.10.286.20:FF:000001">
    <property type="entry name" value="Elongation factor Ts"/>
    <property type="match status" value="1"/>
</dbReference>
<dbReference type="SUPFAM" id="SSF54713">
    <property type="entry name" value="Elongation factor Ts (EF-Ts), dimerisation domain"/>
    <property type="match status" value="2"/>
</dbReference>
<keyword evidence="10" id="KW-1185">Reference proteome</keyword>
<accession>A0A0K9NR25</accession>
<dbReference type="GO" id="GO:0070125">
    <property type="term" value="P:mitochondrial translational elongation"/>
    <property type="evidence" value="ECO:0000318"/>
    <property type="project" value="GO_Central"/>
</dbReference>
<feature type="domain" description="Translation elongation factor EFTs/EF1B dimerisation" evidence="8">
    <location>
        <begin position="138"/>
        <end position="376"/>
    </location>
</feature>
<comment type="function">
    <text evidence="6 7">Associates with the EF-Tu.GDP complex and induces the exchange of GDP to GTP. It remains bound to the aminoacyl-tRNA.EF-Tu.GTP complex up to the GTP hydrolysis stage on the ribosome.</text>
</comment>
<evidence type="ECO:0000256" key="5">
    <source>
        <dbReference type="ARBA" id="ARBA00023128"/>
    </source>
</evidence>
<dbReference type="FunFam" id="3.30.479.20:FF:000012">
    <property type="entry name" value="Elongation factor Ts, mitochondrial"/>
    <property type="match status" value="1"/>
</dbReference>
<dbReference type="OrthoDB" id="277235at2759"/>
<comment type="caution">
    <text evidence="9">The sequence shown here is derived from an EMBL/GenBank/DDBJ whole genome shotgun (WGS) entry which is preliminary data.</text>
</comment>
<dbReference type="InterPro" id="IPR009060">
    <property type="entry name" value="UBA-like_sf"/>
</dbReference>
<dbReference type="GO" id="GO:0003746">
    <property type="term" value="F:translation elongation factor activity"/>
    <property type="evidence" value="ECO:0000318"/>
    <property type="project" value="GO_Central"/>
</dbReference>
<comment type="similarity">
    <text evidence="1 6 7">Belongs to the EF-Ts family.</text>
</comment>
<reference evidence="10" key="1">
    <citation type="journal article" date="2016" name="Nature">
        <title>The genome of the seagrass Zostera marina reveals angiosperm adaptation to the sea.</title>
        <authorList>
            <person name="Olsen J.L."/>
            <person name="Rouze P."/>
            <person name="Verhelst B."/>
            <person name="Lin Y.-C."/>
            <person name="Bayer T."/>
            <person name="Collen J."/>
            <person name="Dattolo E."/>
            <person name="De Paoli E."/>
            <person name="Dittami S."/>
            <person name="Maumus F."/>
            <person name="Michel G."/>
            <person name="Kersting A."/>
            <person name="Lauritano C."/>
            <person name="Lohaus R."/>
            <person name="Toepel M."/>
            <person name="Tonon T."/>
            <person name="Vanneste K."/>
            <person name="Amirebrahimi M."/>
            <person name="Brakel J."/>
            <person name="Bostroem C."/>
            <person name="Chovatia M."/>
            <person name="Grimwood J."/>
            <person name="Jenkins J.W."/>
            <person name="Jueterbock A."/>
            <person name="Mraz A."/>
            <person name="Stam W.T."/>
            <person name="Tice H."/>
            <person name="Bornberg-Bauer E."/>
            <person name="Green P.J."/>
            <person name="Pearson G.A."/>
            <person name="Procaccini G."/>
            <person name="Duarte C.M."/>
            <person name="Schmutz J."/>
            <person name="Reusch T.B.H."/>
            <person name="Van de Peer Y."/>
        </authorList>
    </citation>
    <scope>NUCLEOTIDE SEQUENCE [LARGE SCALE GENOMIC DNA]</scope>
    <source>
        <strain evidence="10">cv. Finnish</strain>
    </source>
</reference>
<dbReference type="Proteomes" id="UP000036987">
    <property type="component" value="Unassembled WGS sequence"/>
</dbReference>
<sequence>MTYSRGAKFLLGSLFRGRLNTYGKLKPRSYTFSTFNRHLIANVRDVIDTNSVVYASTIFSRNFSMGGSSEQMNLIKQLRERTCAPIKDVKSSLVACDWDLEAAHKDLRKRGIVLAMKKSSRTATEGLLAVAHSDSKTSVIELNCETDFVARNEIFQHLASSLAKIALSAECSGQQSLSSISFDPELIEGMTIKLDHPKLNGETTVQNAITEVAAMVGENVKLRRGFTVSTLSPGVVSCYLHTSPCPGLGRIAGLVTIEAEDESVSLDSLQRVGSSLAMHVVAARPTFLSKELVSSEALDAEREIFKSQAESSGKSSTVIEKMVEGRLRKYFEEAVLLEQKFVLNDNITVKSVLNDLSKEVGSSLKIGSFMRIEVGEGFQRLESCGSEEATV</sequence>
<keyword evidence="3 6" id="KW-0648">Protein biosynthesis</keyword>
<protein>
    <recommendedName>
        <fullName evidence="6">Elongation factor Ts, mitochondrial</fullName>
        <shortName evidence="6">EF-Ts</shortName>
        <shortName evidence="6">EF-TsMt</shortName>
    </recommendedName>
</protein>
<dbReference type="Gene3D" id="1.10.8.10">
    <property type="entry name" value="DNA helicase RuvA subunit, C-terminal domain"/>
    <property type="match status" value="1"/>
</dbReference>
<dbReference type="NCBIfam" id="TIGR00116">
    <property type="entry name" value="tsf"/>
    <property type="match status" value="1"/>
</dbReference>
<evidence type="ECO:0000313" key="9">
    <source>
        <dbReference type="EMBL" id="KMZ59206.1"/>
    </source>
</evidence>
<dbReference type="OMA" id="QEYMLDD"/>
<dbReference type="AlphaFoldDB" id="A0A0K9NR25"/>
<dbReference type="SUPFAM" id="SSF46934">
    <property type="entry name" value="UBA-like"/>
    <property type="match status" value="1"/>
</dbReference>
<dbReference type="PANTHER" id="PTHR11741">
    <property type="entry name" value="ELONGATION FACTOR TS"/>
    <property type="match status" value="1"/>
</dbReference>
<evidence type="ECO:0000313" key="10">
    <source>
        <dbReference type="Proteomes" id="UP000036987"/>
    </source>
</evidence>
<comment type="subcellular location">
    <subcellularLocation>
        <location evidence="6">Mitochondrion</location>
    </subcellularLocation>
</comment>
<organism evidence="9 10">
    <name type="scientific">Zostera marina</name>
    <name type="common">Eelgrass</name>
    <dbReference type="NCBI Taxonomy" id="29655"/>
    <lineage>
        <taxon>Eukaryota</taxon>
        <taxon>Viridiplantae</taxon>
        <taxon>Streptophyta</taxon>
        <taxon>Embryophyta</taxon>
        <taxon>Tracheophyta</taxon>
        <taxon>Spermatophyta</taxon>
        <taxon>Magnoliopsida</taxon>
        <taxon>Liliopsida</taxon>
        <taxon>Zosteraceae</taxon>
        <taxon>Zostera</taxon>
    </lineage>
</organism>
<evidence type="ECO:0000256" key="2">
    <source>
        <dbReference type="ARBA" id="ARBA00022768"/>
    </source>
</evidence>
<dbReference type="HAMAP" id="MF_00050">
    <property type="entry name" value="EF_Ts"/>
    <property type="match status" value="1"/>
</dbReference>
<dbReference type="Gene3D" id="3.30.479.20">
    <property type="entry name" value="Elongation factor Ts, dimerisation domain"/>
    <property type="match status" value="2"/>
</dbReference>
<name>A0A0K9NR25_ZOSMR</name>
<gene>
    <name evidence="6" type="primary">EFTS</name>
    <name evidence="9" type="ORF">ZOSMA_6G01380</name>
</gene>
<dbReference type="InterPro" id="IPR018101">
    <property type="entry name" value="Transl_elong_Ts_CS"/>
</dbReference>
<dbReference type="InterPro" id="IPR014039">
    <property type="entry name" value="Transl_elong_EFTs/EF1B_dimer"/>
</dbReference>
<dbReference type="STRING" id="29655.A0A0K9NR25"/>
<dbReference type="PANTHER" id="PTHR11741:SF0">
    <property type="entry name" value="ELONGATION FACTOR TS, MITOCHONDRIAL"/>
    <property type="match status" value="1"/>
</dbReference>